<feature type="domain" description="tRNA(Ile)-lysidine synthase substrate-binding" evidence="9">
    <location>
        <begin position="244"/>
        <end position="308"/>
    </location>
</feature>
<comment type="subcellular location">
    <subcellularLocation>
        <location evidence="7">Cytoplasm</location>
    </subcellularLocation>
</comment>
<dbReference type="NCBIfam" id="TIGR02432">
    <property type="entry name" value="lysidine_TilS_N"/>
    <property type="match status" value="1"/>
</dbReference>
<dbReference type="InterPro" id="IPR011063">
    <property type="entry name" value="TilS/TtcA_N"/>
</dbReference>
<dbReference type="HAMAP" id="MF_01161">
    <property type="entry name" value="tRNA_Ile_lys_synt"/>
    <property type="match status" value="1"/>
</dbReference>
<sequence>MAVRGAVRAALDDLPDGSSVLAGVSGGADSLALAAALAWVAQRQNLRAGAVCVDHGLQAGSAQVAAAAAEVCRGLGLDPVEVVPVEVAGDSREGPEAAARRVRYQALAASADRHGAAAVLLGHTRDDQAEQVLLGLVRGSGVRSLAGIPPRRGQVRRPLLQITREQTEASCAELDLTPWRDPHNDDDAFTRVRVRRALRDLESDLGPGIRDALARTAEQVRADADLLDKQADDAARHLGAPPWSVGKLTAYPDPIRTRLWRRLLIAAGAPAGQVSSRHTDECDRLVTAWHGQGPIHVPGGLLVRSTGEVVRVERYGVN</sequence>
<comment type="domain">
    <text evidence="7">The N-terminal region contains the highly conserved SGGXDS motif, predicted to be a P-loop motif involved in ATP binding.</text>
</comment>
<dbReference type="CDD" id="cd01992">
    <property type="entry name" value="TilS_N"/>
    <property type="match status" value="1"/>
</dbReference>
<gene>
    <name evidence="7 10" type="primary">tilS</name>
    <name evidence="10" type="ORF">GCM10009811_02340</name>
</gene>
<feature type="domain" description="tRNA(Ile)-lysidine/2-thiocytidine synthase N-terminal" evidence="8">
    <location>
        <begin position="20"/>
        <end position="196"/>
    </location>
</feature>
<comment type="caution">
    <text evidence="10">The sequence shown here is derived from an EMBL/GenBank/DDBJ whole genome shotgun (WGS) entry which is preliminary data.</text>
</comment>
<protein>
    <recommendedName>
        <fullName evidence="7">tRNA(Ile)-lysidine synthase</fullName>
        <ecNumber evidence="7">6.3.4.19</ecNumber>
    </recommendedName>
    <alternativeName>
        <fullName evidence="7">tRNA(Ile)-2-lysyl-cytidine synthase</fullName>
    </alternativeName>
    <alternativeName>
        <fullName evidence="7">tRNA(Ile)-lysidine synthetase</fullName>
    </alternativeName>
</protein>
<keyword evidence="11" id="KW-1185">Reference proteome</keyword>
<dbReference type="Proteomes" id="UP001499938">
    <property type="component" value="Unassembled WGS sequence"/>
</dbReference>
<evidence type="ECO:0000256" key="6">
    <source>
        <dbReference type="ARBA" id="ARBA00048539"/>
    </source>
</evidence>
<dbReference type="PANTHER" id="PTHR43033:SF1">
    <property type="entry name" value="TRNA(ILE)-LYSIDINE SYNTHASE-RELATED"/>
    <property type="match status" value="1"/>
</dbReference>
<dbReference type="EC" id="6.3.4.19" evidence="7"/>
<dbReference type="Pfam" id="PF01171">
    <property type="entry name" value="ATP_bind_3"/>
    <property type="match status" value="1"/>
</dbReference>
<name>A0ABN2L9N1_9MICO</name>
<evidence type="ECO:0000256" key="2">
    <source>
        <dbReference type="ARBA" id="ARBA00022598"/>
    </source>
</evidence>
<comment type="catalytic activity">
    <reaction evidence="6 7">
        <text>cytidine(34) in tRNA(Ile2) + L-lysine + ATP = lysidine(34) in tRNA(Ile2) + AMP + diphosphate + H(+)</text>
        <dbReference type="Rhea" id="RHEA:43744"/>
        <dbReference type="Rhea" id="RHEA-COMP:10625"/>
        <dbReference type="Rhea" id="RHEA-COMP:10670"/>
        <dbReference type="ChEBI" id="CHEBI:15378"/>
        <dbReference type="ChEBI" id="CHEBI:30616"/>
        <dbReference type="ChEBI" id="CHEBI:32551"/>
        <dbReference type="ChEBI" id="CHEBI:33019"/>
        <dbReference type="ChEBI" id="CHEBI:82748"/>
        <dbReference type="ChEBI" id="CHEBI:83665"/>
        <dbReference type="ChEBI" id="CHEBI:456215"/>
        <dbReference type="EC" id="6.3.4.19"/>
    </reaction>
</comment>
<dbReference type="InterPro" id="IPR012094">
    <property type="entry name" value="tRNA_Ile_lys_synt"/>
</dbReference>
<dbReference type="Gene3D" id="3.40.50.620">
    <property type="entry name" value="HUPs"/>
    <property type="match status" value="1"/>
</dbReference>
<keyword evidence="4 7" id="KW-0547">Nucleotide-binding</keyword>
<evidence type="ECO:0000256" key="1">
    <source>
        <dbReference type="ARBA" id="ARBA00022490"/>
    </source>
</evidence>
<dbReference type="SUPFAM" id="SSF82829">
    <property type="entry name" value="MesJ substrate recognition domain-like"/>
    <property type="match status" value="1"/>
</dbReference>
<evidence type="ECO:0000313" key="11">
    <source>
        <dbReference type="Proteomes" id="UP001499938"/>
    </source>
</evidence>
<dbReference type="EMBL" id="BAAAPO010000006">
    <property type="protein sequence ID" value="GAA1780625.1"/>
    <property type="molecule type" value="Genomic_DNA"/>
</dbReference>
<dbReference type="SUPFAM" id="SSF52402">
    <property type="entry name" value="Adenine nucleotide alpha hydrolases-like"/>
    <property type="match status" value="1"/>
</dbReference>
<keyword evidence="2 7" id="KW-0436">Ligase</keyword>
<reference evidence="10 11" key="1">
    <citation type="journal article" date="2019" name="Int. J. Syst. Evol. Microbiol.">
        <title>The Global Catalogue of Microorganisms (GCM) 10K type strain sequencing project: providing services to taxonomists for standard genome sequencing and annotation.</title>
        <authorList>
            <consortium name="The Broad Institute Genomics Platform"/>
            <consortium name="The Broad Institute Genome Sequencing Center for Infectious Disease"/>
            <person name="Wu L."/>
            <person name="Ma J."/>
        </authorList>
    </citation>
    <scope>NUCLEOTIDE SEQUENCE [LARGE SCALE GENOMIC DNA]</scope>
    <source>
        <strain evidence="10 11">JCM 15592</strain>
    </source>
</reference>
<dbReference type="InterPro" id="IPR015262">
    <property type="entry name" value="tRNA_Ile_lys_synt_subst-bd"/>
</dbReference>
<evidence type="ECO:0000256" key="5">
    <source>
        <dbReference type="ARBA" id="ARBA00022840"/>
    </source>
</evidence>
<dbReference type="InterPro" id="IPR014729">
    <property type="entry name" value="Rossmann-like_a/b/a_fold"/>
</dbReference>
<evidence type="ECO:0000256" key="3">
    <source>
        <dbReference type="ARBA" id="ARBA00022694"/>
    </source>
</evidence>
<evidence type="ECO:0000259" key="9">
    <source>
        <dbReference type="Pfam" id="PF09179"/>
    </source>
</evidence>
<proteinExistence type="inferred from homology"/>
<feature type="binding site" evidence="7">
    <location>
        <begin position="25"/>
        <end position="30"/>
    </location>
    <ligand>
        <name>ATP</name>
        <dbReference type="ChEBI" id="CHEBI:30616"/>
    </ligand>
</feature>
<organism evidence="10 11">
    <name type="scientific">Nostocoides veronense</name>
    <dbReference type="NCBI Taxonomy" id="330836"/>
    <lineage>
        <taxon>Bacteria</taxon>
        <taxon>Bacillati</taxon>
        <taxon>Actinomycetota</taxon>
        <taxon>Actinomycetes</taxon>
        <taxon>Micrococcales</taxon>
        <taxon>Intrasporangiaceae</taxon>
        <taxon>Nostocoides</taxon>
    </lineage>
</organism>
<evidence type="ECO:0000313" key="10">
    <source>
        <dbReference type="EMBL" id="GAA1780625.1"/>
    </source>
</evidence>
<dbReference type="Pfam" id="PF09179">
    <property type="entry name" value="TilS"/>
    <property type="match status" value="1"/>
</dbReference>
<accession>A0ABN2L9N1</accession>
<evidence type="ECO:0000259" key="8">
    <source>
        <dbReference type="Pfam" id="PF01171"/>
    </source>
</evidence>
<keyword evidence="3 7" id="KW-0819">tRNA processing</keyword>
<dbReference type="PANTHER" id="PTHR43033">
    <property type="entry name" value="TRNA(ILE)-LYSIDINE SYNTHASE-RELATED"/>
    <property type="match status" value="1"/>
</dbReference>
<comment type="function">
    <text evidence="7">Ligates lysine onto the cytidine present at position 34 of the AUA codon-specific tRNA(Ile) that contains the anticodon CAU, in an ATP-dependent manner. Cytidine is converted to lysidine, thus changing the amino acid specificity of the tRNA from methionine to isoleucine.</text>
</comment>
<evidence type="ECO:0000256" key="4">
    <source>
        <dbReference type="ARBA" id="ARBA00022741"/>
    </source>
</evidence>
<evidence type="ECO:0000256" key="7">
    <source>
        <dbReference type="HAMAP-Rule" id="MF_01161"/>
    </source>
</evidence>
<keyword evidence="5 7" id="KW-0067">ATP-binding</keyword>
<comment type="similarity">
    <text evidence="7">Belongs to the tRNA(Ile)-lysidine synthase family.</text>
</comment>
<keyword evidence="1 7" id="KW-0963">Cytoplasm</keyword>
<dbReference type="InterPro" id="IPR012795">
    <property type="entry name" value="tRNA_Ile_lys_synt_N"/>
</dbReference>